<protein>
    <submittedName>
        <fullName evidence="1">Type VI secretion system contractile sheath protein TssC</fullName>
    </submittedName>
</protein>
<dbReference type="OrthoDB" id="1408613at2"/>
<accession>A0A2I7SKF8</accession>
<dbReference type="Pfam" id="PF17541">
    <property type="entry name" value="TssC"/>
    <property type="match status" value="1"/>
</dbReference>
<organism evidence="1 2">
    <name type="scientific">Pseudotamlana carrageenivorans</name>
    <dbReference type="NCBI Taxonomy" id="2069432"/>
    <lineage>
        <taxon>Bacteria</taxon>
        <taxon>Pseudomonadati</taxon>
        <taxon>Bacteroidota</taxon>
        <taxon>Flavobacteriia</taxon>
        <taxon>Flavobacteriales</taxon>
        <taxon>Flavobacteriaceae</taxon>
        <taxon>Pseudotamlana</taxon>
    </lineage>
</organism>
<keyword evidence="2" id="KW-1185">Reference proteome</keyword>
<dbReference type="GO" id="GO:0033103">
    <property type="term" value="P:protein secretion by the type VI secretion system"/>
    <property type="evidence" value="ECO:0007669"/>
    <property type="project" value="InterPro"/>
</dbReference>
<name>A0A2I7SKF8_9FLAO</name>
<dbReference type="RefSeq" id="WP_102996323.1">
    <property type="nucleotide sequence ID" value="NZ_CP025938.1"/>
</dbReference>
<evidence type="ECO:0000313" key="1">
    <source>
        <dbReference type="EMBL" id="AUS06370.1"/>
    </source>
</evidence>
<dbReference type="KEGG" id="taj:C1A40_13360"/>
<dbReference type="EMBL" id="CP025938">
    <property type="protein sequence ID" value="AUS06370.1"/>
    <property type="molecule type" value="Genomic_DNA"/>
</dbReference>
<sequence>MRSKQSQNLENKLNNAVEIQAWEAFGRDVLQKLIPPLHFISAEDGIDDLKLSKEEKEALCYTLGLWETLLEDGEGFLDMRSILIKNLEQLKSDYERFLKASIEKAKPLEVAYHSVGLFFNNANEASISRLTVMNADIEQLKDLDNPVFIDAVRDEINSAFDRLDLSSHYSLLVIPGYLGANKVLDRWAKLAFEHKVFMVTDFAHLDAPDDVVAHFKTTNHVRNETYLSNVVMTCNWFVGRGKYDFIAEEDDLYVPPSLAVAGKLYSNSLSQASAGRKYGALKGVGGVCFKLKKHDLAILEGLGLIPMYFENGQIIAYSAKTLFNGNNLGLQTYSVVRVFDYVSKVLIDYFNRKTFENFNVRTRKEFIHDIVSFLDKNTGAQKLIESFSIKRLEQDMEHKDRVHLELYMEPYFPAKNFLIHLNGKIGDSGKANSWEAHYEQKG</sequence>
<dbReference type="GO" id="GO:0033104">
    <property type="term" value="C:type VI protein secretion system complex"/>
    <property type="evidence" value="ECO:0007669"/>
    <property type="project" value="InterPro"/>
</dbReference>
<dbReference type="Proteomes" id="UP000236592">
    <property type="component" value="Chromosome"/>
</dbReference>
<proteinExistence type="predicted"/>
<gene>
    <name evidence="1" type="ORF">C1A40_13360</name>
</gene>
<dbReference type="AlphaFoldDB" id="A0A2I7SKF8"/>
<reference evidence="2" key="1">
    <citation type="submission" date="2018-01" db="EMBL/GenBank/DDBJ databases">
        <title>Complete genome of Tamlana sp. UJ94.</title>
        <authorList>
            <person name="Jung J."/>
            <person name="Chung D."/>
            <person name="Bae S.S."/>
            <person name="Baek K."/>
        </authorList>
    </citation>
    <scope>NUCLEOTIDE SEQUENCE [LARGE SCALE GENOMIC DNA]</scope>
    <source>
        <strain evidence="2">UJ94</strain>
    </source>
</reference>
<dbReference type="InterPro" id="IPR035576">
    <property type="entry name" value="T6SS_TssC"/>
</dbReference>
<evidence type="ECO:0000313" key="2">
    <source>
        <dbReference type="Proteomes" id="UP000236592"/>
    </source>
</evidence>